<evidence type="ECO:0000313" key="3">
    <source>
        <dbReference type="Proteomes" id="UP001597112"/>
    </source>
</evidence>
<dbReference type="InterPro" id="IPR024623">
    <property type="entry name" value="YtxH"/>
</dbReference>
<dbReference type="Proteomes" id="UP001597112">
    <property type="component" value="Unassembled WGS sequence"/>
</dbReference>
<evidence type="ECO:0000256" key="1">
    <source>
        <dbReference type="SAM" id="Phobius"/>
    </source>
</evidence>
<dbReference type="EMBL" id="JBHTKA010000007">
    <property type="protein sequence ID" value="MFD1001085.1"/>
    <property type="molecule type" value="Genomic_DNA"/>
</dbReference>
<keyword evidence="1" id="KW-0812">Transmembrane</keyword>
<reference evidence="3" key="1">
    <citation type="journal article" date="2019" name="Int. J. Syst. Evol. Microbiol.">
        <title>The Global Catalogue of Microorganisms (GCM) 10K type strain sequencing project: providing services to taxonomists for standard genome sequencing and annotation.</title>
        <authorList>
            <consortium name="The Broad Institute Genomics Platform"/>
            <consortium name="The Broad Institute Genome Sequencing Center for Infectious Disease"/>
            <person name="Wu L."/>
            <person name="Ma J."/>
        </authorList>
    </citation>
    <scope>NUCLEOTIDE SEQUENCE [LARGE SCALE GENOMIC DNA]</scope>
    <source>
        <strain evidence="3">CCUG 58938</strain>
    </source>
</reference>
<accession>A0ABW3K6K0</accession>
<keyword evidence="1" id="KW-1133">Transmembrane helix</keyword>
<name>A0ABW3K6K0_9BACT</name>
<protein>
    <submittedName>
        <fullName evidence="2">YtxH domain-containing protein</fullName>
    </submittedName>
</protein>
<sequence>MNNGKAILAVLAGVAAGAALGVLFAPDKGSDTRKKISRKGEDLANALSDKIDDRFDELLAVVSGKVKRHVLPGEATVNRKEMVD</sequence>
<dbReference type="Pfam" id="PF12732">
    <property type="entry name" value="YtxH"/>
    <property type="match status" value="1"/>
</dbReference>
<evidence type="ECO:0000313" key="2">
    <source>
        <dbReference type="EMBL" id="MFD1001085.1"/>
    </source>
</evidence>
<comment type="caution">
    <text evidence="2">The sequence shown here is derived from an EMBL/GenBank/DDBJ whole genome shotgun (WGS) entry which is preliminary data.</text>
</comment>
<keyword evidence="1" id="KW-0472">Membrane</keyword>
<keyword evidence="3" id="KW-1185">Reference proteome</keyword>
<organism evidence="2 3">
    <name type="scientific">Ohtaekwangia kribbensis</name>
    <dbReference type="NCBI Taxonomy" id="688913"/>
    <lineage>
        <taxon>Bacteria</taxon>
        <taxon>Pseudomonadati</taxon>
        <taxon>Bacteroidota</taxon>
        <taxon>Cytophagia</taxon>
        <taxon>Cytophagales</taxon>
        <taxon>Fulvivirgaceae</taxon>
        <taxon>Ohtaekwangia</taxon>
    </lineage>
</organism>
<feature type="transmembrane region" description="Helical" evidence="1">
    <location>
        <begin position="6"/>
        <end position="25"/>
    </location>
</feature>
<proteinExistence type="predicted"/>
<dbReference type="RefSeq" id="WP_377580536.1">
    <property type="nucleotide sequence ID" value="NZ_JBHTKA010000007.1"/>
</dbReference>
<gene>
    <name evidence="2" type="ORF">ACFQ21_17290</name>
</gene>